<feature type="domain" description="HEPN" evidence="1">
    <location>
        <begin position="11"/>
        <end position="121"/>
    </location>
</feature>
<reference evidence="2" key="1">
    <citation type="submission" date="2013-08" db="EMBL/GenBank/DDBJ databases">
        <authorList>
            <person name="Mendez C."/>
            <person name="Richter M."/>
            <person name="Ferrer M."/>
            <person name="Sanchez J."/>
        </authorList>
    </citation>
    <scope>NUCLEOTIDE SEQUENCE</scope>
</reference>
<evidence type="ECO:0000313" key="2">
    <source>
        <dbReference type="EMBL" id="EQD35113.1"/>
    </source>
</evidence>
<evidence type="ECO:0000259" key="1">
    <source>
        <dbReference type="PROSITE" id="PS50910"/>
    </source>
</evidence>
<accession>T0YPV4</accession>
<name>T0YPV4_9ZZZZ</name>
<sequence>MEYKGIAADAIGSAKRWLASAELNARHGSYDSALYSLEMSVEISMKAVLMCIGIDVPKTHAIGDIFASSVKSDKRIPKVFKEHVEESVDVFNALLGLRAASGYIFETKTTMEELKAKYERY</sequence>
<dbReference type="InterPro" id="IPR007842">
    <property type="entry name" value="HEPN_dom"/>
</dbReference>
<dbReference type="PROSITE" id="PS50910">
    <property type="entry name" value="HEPN"/>
    <property type="match status" value="1"/>
</dbReference>
<feature type="non-terminal residue" evidence="2">
    <location>
        <position position="121"/>
    </location>
</feature>
<dbReference type="AlphaFoldDB" id="T0YPV4"/>
<proteinExistence type="predicted"/>
<gene>
    <name evidence="2" type="ORF">B2A_12543</name>
</gene>
<dbReference type="Gene3D" id="1.20.120.330">
    <property type="entry name" value="Nucleotidyltransferases domain 2"/>
    <property type="match status" value="1"/>
</dbReference>
<dbReference type="SMART" id="SM00748">
    <property type="entry name" value="HEPN"/>
    <property type="match status" value="1"/>
</dbReference>
<protein>
    <submittedName>
        <fullName evidence="2">HEPN domain protein</fullName>
    </submittedName>
</protein>
<organism evidence="2">
    <name type="scientific">mine drainage metagenome</name>
    <dbReference type="NCBI Taxonomy" id="410659"/>
    <lineage>
        <taxon>unclassified sequences</taxon>
        <taxon>metagenomes</taxon>
        <taxon>ecological metagenomes</taxon>
    </lineage>
</organism>
<dbReference type="SUPFAM" id="SSF81593">
    <property type="entry name" value="Nucleotidyltransferase substrate binding subunit/domain"/>
    <property type="match status" value="1"/>
</dbReference>
<reference evidence="2" key="2">
    <citation type="journal article" date="2014" name="ISME J.">
        <title>Microbial stratification in low pH oxic and suboxic macroscopic growths along an acid mine drainage.</title>
        <authorList>
            <person name="Mendez-Garcia C."/>
            <person name="Mesa V."/>
            <person name="Sprenger R.R."/>
            <person name="Richter M."/>
            <person name="Diez M.S."/>
            <person name="Solano J."/>
            <person name="Bargiela R."/>
            <person name="Golyshina O.V."/>
            <person name="Manteca A."/>
            <person name="Ramos J.L."/>
            <person name="Gallego J.R."/>
            <person name="Llorente I."/>
            <person name="Martins Dos Santos V.A."/>
            <person name="Jensen O.N."/>
            <person name="Pelaez A.I."/>
            <person name="Sanchez J."/>
            <person name="Ferrer M."/>
        </authorList>
    </citation>
    <scope>NUCLEOTIDE SEQUENCE</scope>
</reference>
<dbReference type="Pfam" id="PF05168">
    <property type="entry name" value="HEPN"/>
    <property type="match status" value="1"/>
</dbReference>
<dbReference type="EMBL" id="AUZZ01009051">
    <property type="protein sequence ID" value="EQD35113.1"/>
    <property type="molecule type" value="Genomic_DNA"/>
</dbReference>
<comment type="caution">
    <text evidence="2">The sequence shown here is derived from an EMBL/GenBank/DDBJ whole genome shotgun (WGS) entry which is preliminary data.</text>
</comment>